<organism evidence="1 2">
    <name type="scientific">Mediterraneibacter hominis</name>
    <dbReference type="NCBI Taxonomy" id="2763054"/>
    <lineage>
        <taxon>Bacteria</taxon>
        <taxon>Bacillati</taxon>
        <taxon>Bacillota</taxon>
        <taxon>Clostridia</taxon>
        <taxon>Lachnospirales</taxon>
        <taxon>Lachnospiraceae</taxon>
        <taxon>Mediterraneibacter</taxon>
    </lineage>
</organism>
<dbReference type="AlphaFoldDB" id="A0A923RP75"/>
<sequence>MKIKNLSQLKKAINNKNEFIIVEHGIRPEYVGQIRKPNLIQTNGFYSIVDNEPNHPVTLANSGKGSWIEYGKASDWKFENELCIQYIGDRKIWTIEFLDW</sequence>
<protein>
    <submittedName>
        <fullName evidence="1">Peptidylprolyl isomerase</fullName>
    </submittedName>
</protein>
<evidence type="ECO:0000313" key="1">
    <source>
        <dbReference type="EMBL" id="MBC5688170.1"/>
    </source>
</evidence>
<proteinExistence type="predicted"/>
<comment type="caution">
    <text evidence="1">The sequence shown here is derived from an EMBL/GenBank/DDBJ whole genome shotgun (WGS) entry which is preliminary data.</text>
</comment>
<keyword evidence="2" id="KW-1185">Reference proteome</keyword>
<keyword evidence="1" id="KW-0413">Isomerase</keyword>
<name>A0A923RP75_9FIRM</name>
<accession>A0A923RP75</accession>
<dbReference type="RefSeq" id="WP_186874804.1">
    <property type="nucleotide sequence ID" value="NZ_JACOPF010000001.1"/>
</dbReference>
<gene>
    <name evidence="1" type="ORF">H8S37_04380</name>
</gene>
<dbReference type="EMBL" id="JACOPF010000001">
    <property type="protein sequence ID" value="MBC5688170.1"/>
    <property type="molecule type" value="Genomic_DNA"/>
</dbReference>
<dbReference type="GO" id="GO:0016853">
    <property type="term" value="F:isomerase activity"/>
    <property type="evidence" value="ECO:0007669"/>
    <property type="project" value="UniProtKB-KW"/>
</dbReference>
<evidence type="ECO:0000313" key="2">
    <source>
        <dbReference type="Proteomes" id="UP000652477"/>
    </source>
</evidence>
<reference evidence="1" key="1">
    <citation type="submission" date="2020-08" db="EMBL/GenBank/DDBJ databases">
        <title>Genome public.</title>
        <authorList>
            <person name="Liu C."/>
            <person name="Sun Q."/>
        </authorList>
    </citation>
    <scope>NUCLEOTIDE SEQUENCE</scope>
    <source>
        <strain evidence="1">NSJ-55</strain>
    </source>
</reference>
<dbReference type="Proteomes" id="UP000652477">
    <property type="component" value="Unassembled WGS sequence"/>
</dbReference>